<feature type="domain" description="Secretion system C-terminal sorting" evidence="2">
    <location>
        <begin position="486"/>
        <end position="549"/>
    </location>
</feature>
<sequence>MFPLFSSSRIALAILGLAALPAQAQVAPTWNALLRAYPLNSSSIGQTQRVAVAPDGNPLASGTFVGHLTIGGVTLSTPGGSQGVQMFLVRLNPDGTLAWSQQGSSSSSQDDQRTHVSVDAAGNSFFSGNFRGRLGFGTTALTSAPAALSEVFVRKYDAQGNLLWSRTGGLTTGGVLGNIATAVDASGNVLVTGTYSGTDLSFGSTTKISSPDQAVFLAKFNSAGTLQWLRQDGGNNRGGAYVWDLGTDAAGNTVMVGDFFSHSTFGSVTLTPLEGASFMAQDIFVVKYSPQGTVLWAKQAGGLFVDAGRGIAVTGDGQIAISGATDNESAYLARFDGQGNRLWERKMVPVATGTGVGQAVAFNSRGHLFVTGTFKKGLVVGPTTLSTGRNSTNLFLAQFDAAGNVLWADQVGGPAEDAASNSSDVATDAAGNIFVTGAVGGTVSFGGITSVRQGTFNGSPMVPYVARLTAGVPLSTARFVGAALALYPNPASAYTQLVLPAGAQVTITDALGRQVREQTFAATTQPQLLSVAGLTPGLYQVRATLTTGEVAQAALTVR</sequence>
<keyword evidence="4" id="KW-1185">Reference proteome</keyword>
<dbReference type="SUPFAM" id="SSF63829">
    <property type="entry name" value="Calcium-dependent phosphotriesterase"/>
    <property type="match status" value="1"/>
</dbReference>
<name>A0ABY4F8B5_9BACT</name>
<dbReference type="Gene3D" id="2.80.10.50">
    <property type="match status" value="2"/>
</dbReference>
<dbReference type="RefSeq" id="WP_244717352.1">
    <property type="nucleotide sequence ID" value="NZ_CP095049.1"/>
</dbReference>
<evidence type="ECO:0000313" key="3">
    <source>
        <dbReference type="EMBL" id="UOQ52899.1"/>
    </source>
</evidence>
<feature type="signal peptide" evidence="1">
    <location>
        <begin position="1"/>
        <end position="24"/>
    </location>
</feature>
<dbReference type="InterPro" id="IPR052918">
    <property type="entry name" value="Motility_Chemotaxis_Reg"/>
</dbReference>
<dbReference type="PANTHER" id="PTHR35580:SF1">
    <property type="entry name" value="PHYTASE-LIKE DOMAIN-CONTAINING PROTEIN"/>
    <property type="match status" value="1"/>
</dbReference>
<dbReference type="InterPro" id="IPR026444">
    <property type="entry name" value="Secre_tail"/>
</dbReference>
<dbReference type="Proteomes" id="UP000831785">
    <property type="component" value="Chromosome"/>
</dbReference>
<dbReference type="Pfam" id="PF18962">
    <property type="entry name" value="Por_Secre_tail"/>
    <property type="match status" value="1"/>
</dbReference>
<dbReference type="NCBIfam" id="TIGR04183">
    <property type="entry name" value="Por_Secre_tail"/>
    <property type="match status" value="1"/>
</dbReference>
<evidence type="ECO:0000256" key="1">
    <source>
        <dbReference type="SAM" id="SignalP"/>
    </source>
</evidence>
<dbReference type="PANTHER" id="PTHR35580">
    <property type="entry name" value="CELL SURFACE GLYCOPROTEIN (S-LAYER PROTEIN)-LIKE PROTEIN"/>
    <property type="match status" value="1"/>
</dbReference>
<dbReference type="EMBL" id="CP095049">
    <property type="protein sequence ID" value="UOQ52899.1"/>
    <property type="molecule type" value="Genomic_DNA"/>
</dbReference>
<evidence type="ECO:0000259" key="2">
    <source>
        <dbReference type="Pfam" id="PF18962"/>
    </source>
</evidence>
<proteinExistence type="predicted"/>
<accession>A0ABY4F8B5</accession>
<reference evidence="3 4" key="1">
    <citation type="submission" date="2022-04" db="EMBL/GenBank/DDBJ databases">
        <title>Hymenobacter sp. isolated from the air.</title>
        <authorList>
            <person name="Won M."/>
            <person name="Lee C.-M."/>
            <person name="Woen H.-Y."/>
            <person name="Kwon S.-W."/>
        </authorList>
    </citation>
    <scope>NUCLEOTIDE SEQUENCE [LARGE SCALE GENOMIC DNA]</scope>
    <source>
        <strain evidence="4">5116 S-27</strain>
    </source>
</reference>
<feature type="chain" id="PRO_5047115008" evidence="1">
    <location>
        <begin position="25"/>
        <end position="558"/>
    </location>
</feature>
<organism evidence="3 4">
    <name type="scientific">Hymenobacter cellulosivorans</name>
    <dbReference type="NCBI Taxonomy" id="2932249"/>
    <lineage>
        <taxon>Bacteria</taxon>
        <taxon>Pseudomonadati</taxon>
        <taxon>Bacteroidota</taxon>
        <taxon>Cytophagia</taxon>
        <taxon>Cytophagales</taxon>
        <taxon>Hymenobacteraceae</taxon>
        <taxon>Hymenobacter</taxon>
    </lineage>
</organism>
<gene>
    <name evidence="3" type="ORF">MUN80_24545</name>
</gene>
<evidence type="ECO:0000313" key="4">
    <source>
        <dbReference type="Proteomes" id="UP000831785"/>
    </source>
</evidence>
<keyword evidence="1" id="KW-0732">Signal</keyword>
<protein>
    <submittedName>
        <fullName evidence="3">T9SS type A sorting domain-containing protein</fullName>
    </submittedName>
</protein>